<dbReference type="InterPro" id="IPR000445">
    <property type="entry name" value="HhH_motif"/>
</dbReference>
<dbReference type="InterPro" id="IPR003265">
    <property type="entry name" value="HhH-GPD_domain"/>
</dbReference>
<keyword evidence="11 12" id="KW-0326">Glycosidase</keyword>
<organism evidence="15 16">
    <name type="scientific">Geodia barretti</name>
    <name type="common">Barrett's horny sponge</name>
    <dbReference type="NCBI Taxonomy" id="519541"/>
    <lineage>
        <taxon>Eukaryota</taxon>
        <taxon>Metazoa</taxon>
        <taxon>Porifera</taxon>
        <taxon>Demospongiae</taxon>
        <taxon>Heteroscleromorpha</taxon>
        <taxon>Tetractinellida</taxon>
        <taxon>Astrophorina</taxon>
        <taxon>Geodiidae</taxon>
        <taxon>Geodia</taxon>
    </lineage>
</organism>
<dbReference type="SMART" id="SM00478">
    <property type="entry name" value="ENDO3c"/>
    <property type="match status" value="1"/>
</dbReference>
<dbReference type="PANTHER" id="PTHR43286">
    <property type="entry name" value="ENDONUCLEASE III-LIKE PROTEIN 1"/>
    <property type="match status" value="1"/>
</dbReference>
<comment type="caution">
    <text evidence="12">Lacks conserved residue(s) required for the propagation of feature annotation.</text>
</comment>
<name>A0AA35SA66_GEOBA</name>
<proteinExistence type="inferred from homology"/>
<evidence type="ECO:0000259" key="14">
    <source>
        <dbReference type="SMART" id="SM00478"/>
    </source>
</evidence>
<evidence type="ECO:0000313" key="16">
    <source>
        <dbReference type="Proteomes" id="UP001174909"/>
    </source>
</evidence>
<dbReference type="InterPro" id="IPR011257">
    <property type="entry name" value="DNA_glycosylase"/>
</dbReference>
<dbReference type="GO" id="GO:0005634">
    <property type="term" value="C:nucleus"/>
    <property type="evidence" value="ECO:0007669"/>
    <property type="project" value="UniProtKB-SubCell"/>
</dbReference>
<evidence type="ECO:0000256" key="3">
    <source>
        <dbReference type="ARBA" id="ARBA00022723"/>
    </source>
</evidence>
<keyword evidence="4 12" id="KW-0227">DNA damage</keyword>
<comment type="catalytic activity">
    <reaction evidence="12">
        <text>2'-deoxyribonucleotide-(2'-deoxyribose 5'-phosphate)-2'-deoxyribonucleotide-DNA = a 3'-end 2'-deoxyribonucleotide-(2,3-dehydro-2,3-deoxyribose 5'-phosphate)-DNA + a 5'-end 5'-phospho-2'-deoxyribonucleoside-DNA + H(+)</text>
        <dbReference type="Rhea" id="RHEA:66592"/>
        <dbReference type="Rhea" id="RHEA-COMP:13180"/>
        <dbReference type="Rhea" id="RHEA-COMP:16897"/>
        <dbReference type="Rhea" id="RHEA-COMP:17067"/>
        <dbReference type="ChEBI" id="CHEBI:15378"/>
        <dbReference type="ChEBI" id="CHEBI:136412"/>
        <dbReference type="ChEBI" id="CHEBI:157695"/>
        <dbReference type="ChEBI" id="CHEBI:167181"/>
        <dbReference type="EC" id="4.2.99.18"/>
    </reaction>
</comment>
<keyword evidence="3" id="KW-0479">Metal-binding</keyword>
<evidence type="ECO:0000256" key="8">
    <source>
        <dbReference type="ARBA" id="ARBA00023014"/>
    </source>
</evidence>
<dbReference type="InterPro" id="IPR030841">
    <property type="entry name" value="NTH1"/>
</dbReference>
<dbReference type="GO" id="GO:0006289">
    <property type="term" value="P:nucleotide-excision repair"/>
    <property type="evidence" value="ECO:0007669"/>
    <property type="project" value="TreeGrafter"/>
</dbReference>
<sequence>MGRVLRGYSTHRPSCLLQLCGILIPLRPPPYLKTFHIPNSNLSLVLSSPTCNWLMVQQTQLSPTIQDCIPTPLATLTLITPLPTLTPPGASAHPSPMSGATFGSLAGVDMTSSLEEGGVSPCPDEEGASRKRKSPRGPSRLKQELAEDDGWEPPLWRQQLENISKMREKRDAPVDLMGAHKNAEQTTNVSPQVRRYQVLVSLMLSSQTKDQITAKAMTALKTHGLTIENIISTPEEEVAKLIHPVGFWRKKAGYIKRVSQILLDEYGGDIPATMDQLCSLPGVGPKMSHLVMDIAWDSTSGVAVDTHVHRISHRLGWMRKPTENPEVTRVCIEKWLPKSEWRELNWLLVGFGQQRCLPNAPKCRGCLNEDICPSSKLKDGGPWGRKKRPVKRELLEPVKAEPSIIAN</sequence>
<reference evidence="15" key="1">
    <citation type="submission" date="2023-03" db="EMBL/GenBank/DDBJ databases">
        <authorList>
            <person name="Steffen K."/>
            <person name="Cardenas P."/>
        </authorList>
    </citation>
    <scope>NUCLEOTIDE SEQUENCE</scope>
</reference>
<dbReference type="Pfam" id="PF00730">
    <property type="entry name" value="HhH-GPD"/>
    <property type="match status" value="1"/>
</dbReference>
<dbReference type="InterPro" id="IPR023170">
    <property type="entry name" value="HhH_base_excis_C"/>
</dbReference>
<keyword evidence="7" id="KW-0408">Iron</keyword>
<dbReference type="EC" id="3.2.2.-" evidence="12"/>
<keyword evidence="5 12" id="KW-0378">Hydrolase</keyword>
<comment type="similarity">
    <text evidence="1 12">Belongs to the Nth/MutY family.</text>
</comment>
<dbReference type="GO" id="GO:0051539">
    <property type="term" value="F:4 iron, 4 sulfur cluster binding"/>
    <property type="evidence" value="ECO:0007669"/>
    <property type="project" value="UniProtKB-KW"/>
</dbReference>
<dbReference type="EMBL" id="CASHTH010002206">
    <property type="protein sequence ID" value="CAI8026278.1"/>
    <property type="molecule type" value="Genomic_DNA"/>
</dbReference>
<dbReference type="Proteomes" id="UP001174909">
    <property type="component" value="Unassembled WGS sequence"/>
</dbReference>
<dbReference type="FunFam" id="1.10.340.30:FF:000005">
    <property type="entry name" value="Endonuclease III-like protein 1"/>
    <property type="match status" value="1"/>
</dbReference>
<dbReference type="GO" id="GO:0006285">
    <property type="term" value="P:base-excision repair, AP site formation"/>
    <property type="evidence" value="ECO:0007669"/>
    <property type="project" value="UniProtKB-UniRule"/>
</dbReference>
<keyword evidence="9 12" id="KW-0234">DNA repair</keyword>
<keyword evidence="10 12" id="KW-0456">Lyase</keyword>
<dbReference type="Pfam" id="PF00633">
    <property type="entry name" value="HHH"/>
    <property type="match status" value="1"/>
</dbReference>
<dbReference type="HAMAP" id="MF_03183">
    <property type="entry name" value="Endonuclease_III_Nth"/>
    <property type="match status" value="1"/>
</dbReference>
<keyword evidence="12" id="KW-0496">Mitochondrion</keyword>
<evidence type="ECO:0000256" key="1">
    <source>
        <dbReference type="ARBA" id="ARBA00008343"/>
    </source>
</evidence>
<comment type="caution">
    <text evidence="15">The sequence shown here is derived from an EMBL/GenBank/DDBJ whole genome shotgun (WGS) entry which is preliminary data.</text>
</comment>
<evidence type="ECO:0000256" key="9">
    <source>
        <dbReference type="ARBA" id="ARBA00023204"/>
    </source>
</evidence>
<dbReference type="GO" id="GO:0000703">
    <property type="term" value="F:oxidized pyrimidine nucleobase lesion DNA N-glycosylase activity"/>
    <property type="evidence" value="ECO:0007669"/>
    <property type="project" value="UniProtKB-UniRule"/>
</dbReference>
<feature type="domain" description="HhH-GPD" evidence="14">
    <location>
        <begin position="204"/>
        <end position="354"/>
    </location>
</feature>
<dbReference type="FunFam" id="1.10.1670.10:FF:000003">
    <property type="entry name" value="Endonuclease III homolog"/>
    <property type="match status" value="1"/>
</dbReference>
<dbReference type="AlphaFoldDB" id="A0AA35SA66"/>
<feature type="region of interest" description="Disordered" evidence="13">
    <location>
        <begin position="113"/>
        <end position="149"/>
    </location>
</feature>
<keyword evidence="8" id="KW-0411">Iron-sulfur</keyword>
<keyword evidence="15" id="KW-0255">Endonuclease</keyword>
<dbReference type="Gene3D" id="1.10.1670.10">
    <property type="entry name" value="Helix-hairpin-Helix base-excision DNA repair enzymes (C-terminal)"/>
    <property type="match status" value="1"/>
</dbReference>
<evidence type="ECO:0000256" key="13">
    <source>
        <dbReference type="SAM" id="MobiDB-lite"/>
    </source>
</evidence>
<evidence type="ECO:0000256" key="5">
    <source>
        <dbReference type="ARBA" id="ARBA00022801"/>
    </source>
</evidence>
<dbReference type="GO" id="GO:0140078">
    <property type="term" value="F:class I DNA-(apurinic or apyrimidinic site) endonuclease activity"/>
    <property type="evidence" value="ECO:0007669"/>
    <property type="project" value="UniProtKB-EC"/>
</dbReference>
<gene>
    <name evidence="12" type="primary">NTH1</name>
    <name evidence="15" type="ORF">GBAR_LOCUS15107</name>
</gene>
<dbReference type="GO" id="GO:0005739">
    <property type="term" value="C:mitochondrion"/>
    <property type="evidence" value="ECO:0007669"/>
    <property type="project" value="UniProtKB-SubCell"/>
</dbReference>
<evidence type="ECO:0000256" key="6">
    <source>
        <dbReference type="ARBA" id="ARBA00022946"/>
    </source>
</evidence>
<evidence type="ECO:0000256" key="12">
    <source>
        <dbReference type="HAMAP-Rule" id="MF_03183"/>
    </source>
</evidence>
<protein>
    <recommendedName>
        <fullName evidence="12">Endonuclease III homolog</fullName>
        <ecNumber evidence="12">3.2.2.-</ecNumber>
        <ecNumber evidence="12">4.2.99.18</ecNumber>
    </recommendedName>
    <alternativeName>
        <fullName evidence="12">Bifunctional DNA N-glycosylase/DNA-(apurinic or apyrimidinic site) lyase</fullName>
        <shortName evidence="12">DNA glycosylase/AP lyase</shortName>
    </alternativeName>
</protein>
<accession>A0AA35SA66</accession>
<dbReference type="SUPFAM" id="SSF48150">
    <property type="entry name" value="DNA-glycosylase"/>
    <property type="match status" value="1"/>
</dbReference>
<dbReference type="PANTHER" id="PTHR43286:SF1">
    <property type="entry name" value="ENDONUCLEASE III-LIKE PROTEIN 1"/>
    <property type="match status" value="1"/>
</dbReference>
<evidence type="ECO:0000256" key="4">
    <source>
        <dbReference type="ARBA" id="ARBA00022763"/>
    </source>
</evidence>
<dbReference type="Gene3D" id="1.10.340.30">
    <property type="entry name" value="Hypothetical protein, domain 2"/>
    <property type="match status" value="1"/>
</dbReference>
<dbReference type="CDD" id="cd00056">
    <property type="entry name" value="ENDO3c"/>
    <property type="match status" value="1"/>
</dbReference>
<dbReference type="EC" id="4.2.99.18" evidence="12"/>
<evidence type="ECO:0000256" key="11">
    <source>
        <dbReference type="ARBA" id="ARBA00023295"/>
    </source>
</evidence>
<evidence type="ECO:0000313" key="15">
    <source>
        <dbReference type="EMBL" id="CAI8026278.1"/>
    </source>
</evidence>
<keyword evidence="2" id="KW-0004">4Fe-4S</keyword>
<comment type="subcellular location">
    <subcellularLocation>
        <location evidence="12">Nucleus</location>
    </subcellularLocation>
    <subcellularLocation>
        <location evidence="12">Mitochondrion</location>
    </subcellularLocation>
</comment>
<evidence type="ECO:0000256" key="7">
    <source>
        <dbReference type="ARBA" id="ARBA00023004"/>
    </source>
</evidence>
<keyword evidence="6" id="KW-0809">Transit peptide</keyword>
<keyword evidence="16" id="KW-1185">Reference proteome</keyword>
<dbReference type="GO" id="GO:0003677">
    <property type="term" value="F:DNA binding"/>
    <property type="evidence" value="ECO:0007669"/>
    <property type="project" value="UniProtKB-UniRule"/>
</dbReference>
<comment type="function">
    <text evidence="12">Bifunctional DNA N-glycosylase with associated apurinic/apyrimidinic (AP) lyase function that catalyzes the first step in base excision repair (BER), the primary repair pathway for the repair of oxidative DNA damage. The DNA N-glycosylase activity releases the damaged DNA base from DNA by cleaving the N-glycosidic bond, leaving an AP site. The AP lyase activity cleaves the phosphodiester bond 3' to the AP site by a beta-elimination. Primarily recognizes and repairs oxidative base damage of pyrimidines.</text>
</comment>
<dbReference type="GO" id="GO:0046872">
    <property type="term" value="F:metal ion binding"/>
    <property type="evidence" value="ECO:0007669"/>
    <property type="project" value="UniProtKB-KW"/>
</dbReference>
<evidence type="ECO:0000256" key="2">
    <source>
        <dbReference type="ARBA" id="ARBA00022485"/>
    </source>
</evidence>
<keyword evidence="12" id="KW-0539">Nucleus</keyword>
<keyword evidence="15" id="KW-0540">Nuclease</keyword>
<evidence type="ECO:0000256" key="10">
    <source>
        <dbReference type="ARBA" id="ARBA00023239"/>
    </source>
</evidence>